<dbReference type="Proteomes" id="UP001152523">
    <property type="component" value="Unassembled WGS sequence"/>
</dbReference>
<organism evidence="6 7">
    <name type="scientific">Cuscuta epithymum</name>
    <dbReference type="NCBI Taxonomy" id="186058"/>
    <lineage>
        <taxon>Eukaryota</taxon>
        <taxon>Viridiplantae</taxon>
        <taxon>Streptophyta</taxon>
        <taxon>Embryophyta</taxon>
        <taxon>Tracheophyta</taxon>
        <taxon>Spermatophyta</taxon>
        <taxon>Magnoliopsida</taxon>
        <taxon>eudicotyledons</taxon>
        <taxon>Gunneridae</taxon>
        <taxon>Pentapetalae</taxon>
        <taxon>asterids</taxon>
        <taxon>lamiids</taxon>
        <taxon>Solanales</taxon>
        <taxon>Convolvulaceae</taxon>
        <taxon>Cuscuteae</taxon>
        <taxon>Cuscuta</taxon>
        <taxon>Cuscuta subgen. Cuscuta</taxon>
    </lineage>
</organism>
<gene>
    <name evidence="6" type="ORF">CEPIT_LOCUS20247</name>
</gene>
<evidence type="ECO:0000313" key="6">
    <source>
        <dbReference type="EMBL" id="CAH9113335.1"/>
    </source>
</evidence>
<protein>
    <recommendedName>
        <fullName evidence="5">Ubiquitin-like protease family profile domain-containing protein</fullName>
    </recommendedName>
</protein>
<dbReference type="InterPro" id="IPR038765">
    <property type="entry name" value="Papain-like_cys_pep_sf"/>
</dbReference>
<feature type="region of interest" description="Disordered" evidence="4">
    <location>
        <begin position="1"/>
        <end position="23"/>
    </location>
</feature>
<dbReference type="SUPFAM" id="SSF54001">
    <property type="entry name" value="Cysteine proteinases"/>
    <property type="match status" value="1"/>
</dbReference>
<dbReference type="Pfam" id="PF02902">
    <property type="entry name" value="Peptidase_C48"/>
    <property type="match status" value="1"/>
</dbReference>
<accession>A0AAV0E2J3</accession>
<dbReference type="PROSITE" id="PS50600">
    <property type="entry name" value="ULP_PROTEASE"/>
    <property type="match status" value="1"/>
</dbReference>
<evidence type="ECO:0000313" key="7">
    <source>
        <dbReference type="Proteomes" id="UP001152523"/>
    </source>
</evidence>
<reference evidence="6" key="1">
    <citation type="submission" date="2022-07" db="EMBL/GenBank/DDBJ databases">
        <authorList>
            <person name="Macas J."/>
            <person name="Novak P."/>
            <person name="Neumann P."/>
        </authorList>
    </citation>
    <scope>NUCLEOTIDE SEQUENCE</scope>
</reference>
<evidence type="ECO:0000256" key="3">
    <source>
        <dbReference type="ARBA" id="ARBA00022801"/>
    </source>
</evidence>
<comment type="similarity">
    <text evidence="1">Belongs to the peptidase C48 family.</text>
</comment>
<comment type="caution">
    <text evidence="6">The sequence shown here is derived from an EMBL/GenBank/DDBJ whole genome shotgun (WGS) entry which is preliminary data.</text>
</comment>
<evidence type="ECO:0000256" key="1">
    <source>
        <dbReference type="ARBA" id="ARBA00005234"/>
    </source>
</evidence>
<keyword evidence="2" id="KW-0645">Protease</keyword>
<keyword evidence="3" id="KW-0378">Hydrolase</keyword>
<evidence type="ECO:0000256" key="4">
    <source>
        <dbReference type="SAM" id="MobiDB-lite"/>
    </source>
</evidence>
<dbReference type="Gene3D" id="3.40.395.10">
    <property type="entry name" value="Adenoviral Proteinase, Chain A"/>
    <property type="match status" value="1"/>
</dbReference>
<evidence type="ECO:0000259" key="5">
    <source>
        <dbReference type="PROSITE" id="PS50600"/>
    </source>
</evidence>
<dbReference type="GO" id="GO:0008234">
    <property type="term" value="F:cysteine-type peptidase activity"/>
    <property type="evidence" value="ECO:0007669"/>
    <property type="project" value="InterPro"/>
</dbReference>
<sequence length="309" mass="36266">MSYFLPKNYGPFAEDPTEPPPNEEVEKVRVFLKTGLLKRLKKNGRFYTMGEDNMSSEPMLFDTMKIESKTWLYKLFMNTEWLDTTHIEIGMFYLAIKQFQFKLQFPYATCSPYFLEVLKREHEKILISQSTAEKAAEVSVIENHILGTSWKYTLSWAESDYVFMPLNTGNHWVLLVLEVKERKIRVYNSLSRRGESTREIRQYIPSVQCLLPKIMDIHKVYGDIGEETMGDRKLEVEGVPECPQQNDGGNCGMYVLKIAEFLIMGMDINEIDGDDMTMYREKMTTELILYSKKRTKEMKKKQQVKTERK</sequence>
<feature type="domain" description="Ubiquitin-like protease family profile" evidence="5">
    <location>
        <begin position="30"/>
        <end position="262"/>
    </location>
</feature>
<name>A0AAV0E2J3_9ASTE</name>
<dbReference type="AlphaFoldDB" id="A0AAV0E2J3"/>
<keyword evidence="7" id="KW-1185">Reference proteome</keyword>
<evidence type="ECO:0000256" key="2">
    <source>
        <dbReference type="ARBA" id="ARBA00022670"/>
    </source>
</evidence>
<dbReference type="PANTHER" id="PTHR31470">
    <property type="entry name" value="CYSTEINE PROTEINASES SUPERFAMILY PROTEIN-RELATED-RELATED"/>
    <property type="match status" value="1"/>
</dbReference>
<dbReference type="GO" id="GO:0006508">
    <property type="term" value="P:proteolysis"/>
    <property type="evidence" value="ECO:0007669"/>
    <property type="project" value="UniProtKB-KW"/>
</dbReference>
<dbReference type="InterPro" id="IPR003653">
    <property type="entry name" value="Peptidase_C48_C"/>
</dbReference>
<dbReference type="PANTHER" id="PTHR31470:SF53">
    <property type="entry name" value="CYSTEINE PROTEINASES SUPERFAMILY PROTEIN-RELATED"/>
    <property type="match status" value="1"/>
</dbReference>
<dbReference type="EMBL" id="CAMAPF010000204">
    <property type="protein sequence ID" value="CAH9113335.1"/>
    <property type="molecule type" value="Genomic_DNA"/>
</dbReference>
<proteinExistence type="inferred from homology"/>